<dbReference type="AlphaFoldDB" id="A0AA40BZJ9"/>
<dbReference type="EMBL" id="JAULSU010000004">
    <property type="protein sequence ID" value="KAK0619295.1"/>
    <property type="molecule type" value="Genomic_DNA"/>
</dbReference>
<keyword evidence="2" id="KW-1185">Reference proteome</keyword>
<gene>
    <name evidence="1" type="ORF">B0T14DRAFT_431572</name>
</gene>
<protein>
    <submittedName>
        <fullName evidence="1">Uncharacterized protein</fullName>
    </submittedName>
</protein>
<dbReference type="Proteomes" id="UP001175000">
    <property type="component" value="Unassembled WGS sequence"/>
</dbReference>
<organism evidence="1 2">
    <name type="scientific">Immersiella caudata</name>
    <dbReference type="NCBI Taxonomy" id="314043"/>
    <lineage>
        <taxon>Eukaryota</taxon>
        <taxon>Fungi</taxon>
        <taxon>Dikarya</taxon>
        <taxon>Ascomycota</taxon>
        <taxon>Pezizomycotina</taxon>
        <taxon>Sordariomycetes</taxon>
        <taxon>Sordariomycetidae</taxon>
        <taxon>Sordariales</taxon>
        <taxon>Lasiosphaeriaceae</taxon>
        <taxon>Immersiella</taxon>
    </lineage>
</organism>
<comment type="caution">
    <text evidence="1">The sequence shown here is derived from an EMBL/GenBank/DDBJ whole genome shotgun (WGS) entry which is preliminary data.</text>
</comment>
<proteinExistence type="predicted"/>
<name>A0AA40BZJ9_9PEZI</name>
<sequence length="297" mass="34419">MDLAFFDARERFTRRKQREKPYSKKSTFRKLLELNPYAQALATPIRMCSVTKTPMPKFFLQQFRLVTHPETDETWWMAQNLKKWEPPAETEPNNKLDADKTCRESAGPSAYVLSSHGLLDSMQNKRSPYAGKQRGLMHQTIFASGAPIGQYLNKALWRHDMGPFLLEIMRRRVVEQLLYFADKVEKANRRYLIKCDSWDEVKQYNHRGCMLYFEGPVGTDTAVIPQLSAMSIEKRYNGTLAVHNMQQLLTEEHIQRLRAESTVLRDGSLFLLGRRPTIDLQLLLWKLQGYVSGGSAQ</sequence>
<evidence type="ECO:0000313" key="2">
    <source>
        <dbReference type="Proteomes" id="UP001175000"/>
    </source>
</evidence>
<reference evidence="1" key="1">
    <citation type="submission" date="2023-06" db="EMBL/GenBank/DDBJ databases">
        <title>Genome-scale phylogeny and comparative genomics of the fungal order Sordariales.</title>
        <authorList>
            <consortium name="Lawrence Berkeley National Laboratory"/>
            <person name="Hensen N."/>
            <person name="Bonometti L."/>
            <person name="Westerberg I."/>
            <person name="Brannstrom I.O."/>
            <person name="Guillou S."/>
            <person name="Cros-Aarteil S."/>
            <person name="Calhoun S."/>
            <person name="Haridas S."/>
            <person name="Kuo A."/>
            <person name="Mondo S."/>
            <person name="Pangilinan J."/>
            <person name="Riley R."/>
            <person name="Labutti K."/>
            <person name="Andreopoulos B."/>
            <person name="Lipzen A."/>
            <person name="Chen C."/>
            <person name="Yanf M."/>
            <person name="Daum C."/>
            <person name="Ng V."/>
            <person name="Clum A."/>
            <person name="Steindorff A."/>
            <person name="Ohm R."/>
            <person name="Martin F."/>
            <person name="Silar P."/>
            <person name="Natvig D."/>
            <person name="Lalanne C."/>
            <person name="Gautier V."/>
            <person name="Ament-Velasquez S.L."/>
            <person name="Kruys A."/>
            <person name="Hutchinson M.I."/>
            <person name="Powell A.J."/>
            <person name="Barry K."/>
            <person name="Miller A.N."/>
            <person name="Grigoriev I.V."/>
            <person name="Debuchy R."/>
            <person name="Gladieux P."/>
            <person name="Thoren M.H."/>
            <person name="Johannesson H."/>
        </authorList>
    </citation>
    <scope>NUCLEOTIDE SEQUENCE</scope>
    <source>
        <strain evidence="1">CBS 606.72</strain>
    </source>
</reference>
<evidence type="ECO:0000313" key="1">
    <source>
        <dbReference type="EMBL" id="KAK0619295.1"/>
    </source>
</evidence>
<accession>A0AA40BZJ9</accession>